<evidence type="ECO:0000313" key="2">
    <source>
        <dbReference type="EMBL" id="BAK01180.1"/>
    </source>
</evidence>
<protein>
    <submittedName>
        <fullName evidence="2">Predicted protein</fullName>
    </submittedName>
</protein>
<reference evidence="2" key="1">
    <citation type="journal article" date="2011" name="Plant Physiol.">
        <title>Comprehensive sequence analysis of 24,783 barley full-length cDNAs derived from 12 clone libraries.</title>
        <authorList>
            <person name="Matsumoto T."/>
            <person name="Tanaka T."/>
            <person name="Sakai H."/>
            <person name="Amano N."/>
            <person name="Kanamori H."/>
            <person name="Kurita K."/>
            <person name="Kikuta A."/>
            <person name="Kamiya K."/>
            <person name="Yamamoto M."/>
            <person name="Ikawa H."/>
            <person name="Fujii N."/>
            <person name="Hori K."/>
            <person name="Itoh T."/>
            <person name="Sato K."/>
        </authorList>
    </citation>
    <scope>NUCLEOTIDE SEQUENCE</scope>
    <source>
        <tissue evidence="2">Shoot and root</tissue>
    </source>
</reference>
<dbReference type="AlphaFoldDB" id="F2E1F8"/>
<organism evidence="2">
    <name type="scientific">Hordeum vulgare subsp. vulgare</name>
    <name type="common">Domesticated barley</name>
    <dbReference type="NCBI Taxonomy" id="112509"/>
    <lineage>
        <taxon>Eukaryota</taxon>
        <taxon>Viridiplantae</taxon>
        <taxon>Streptophyta</taxon>
        <taxon>Embryophyta</taxon>
        <taxon>Tracheophyta</taxon>
        <taxon>Spermatophyta</taxon>
        <taxon>Magnoliopsida</taxon>
        <taxon>Liliopsida</taxon>
        <taxon>Poales</taxon>
        <taxon>Poaceae</taxon>
        <taxon>BOP clade</taxon>
        <taxon>Pooideae</taxon>
        <taxon>Triticodae</taxon>
        <taxon>Triticeae</taxon>
        <taxon>Hordeinae</taxon>
        <taxon>Hordeum</taxon>
    </lineage>
</organism>
<feature type="region of interest" description="Disordered" evidence="1">
    <location>
        <begin position="469"/>
        <end position="492"/>
    </location>
</feature>
<name>F2E1F8_HORVV</name>
<accession>F2E1F8</accession>
<sequence>MFKRKLEIDNDFEKENRRPETEVKNLINGKKSKEEPLNEVQNTDNQNLVVLNVDYFSPLGSTNKRAKLASNGSLDQLMDLNDSQLLTNVSDQTTQVRSSVMSETLAVTPLDEKLQLMEACLKLVKSNSRVKYVDGVAEELPPLVGLSCRRTGSVFLPFGGQPAEKLIEAYSSEEQPPRICTIKADADEISIRNPDWEELLKKLVQRLINQFECKLQMQANLQELIALKKGDRIGRVCKSKSSNAPTSFGTLFVELASNYTGGEILLFDEQETRVNSEVDFRKRERNNEYSIYMTAINNELSYEIGEVESGYRLILVYSLDWCLDLSSDKANSIDSIVAECLSFFSSDIFSFAVMLRDDYQGESIEKEGINVLNGIDLDQYNILKRANDSIANQPFKFYIFRAELVVDLRDRKTCPIDPIHASTDTHDWEEVNRSNVITSWHDLSGKPVFDHLEANLSFFGAVLTRIRRQNASGRDPTDATTHGETSTRTNTR</sequence>
<feature type="compositionally biased region" description="Polar residues" evidence="1">
    <location>
        <begin position="478"/>
        <end position="492"/>
    </location>
</feature>
<proteinExistence type="evidence at transcript level"/>
<dbReference type="EMBL" id="AK369979">
    <property type="protein sequence ID" value="BAK01180.1"/>
    <property type="molecule type" value="mRNA"/>
</dbReference>
<evidence type="ECO:0000256" key="1">
    <source>
        <dbReference type="SAM" id="MobiDB-lite"/>
    </source>
</evidence>